<keyword evidence="7" id="KW-0479">Metal-binding</keyword>
<dbReference type="GO" id="GO:0051539">
    <property type="term" value="F:4 iron, 4 sulfur cluster binding"/>
    <property type="evidence" value="ECO:0007669"/>
    <property type="project" value="UniProtKB-UniRule"/>
</dbReference>
<protein>
    <recommendedName>
        <fullName evidence="5 14">Adenine DNA glycosylase</fullName>
        <ecNumber evidence="4 14">3.2.2.31</ecNumber>
    </recommendedName>
</protein>
<evidence type="ECO:0000256" key="12">
    <source>
        <dbReference type="ARBA" id="ARBA00023204"/>
    </source>
</evidence>
<gene>
    <name evidence="16" type="ORF">SAMN04488089_1084</name>
</gene>
<dbReference type="InterPro" id="IPR000445">
    <property type="entry name" value="HhH_motif"/>
</dbReference>
<dbReference type="GO" id="GO:0046872">
    <property type="term" value="F:metal ion binding"/>
    <property type="evidence" value="ECO:0007669"/>
    <property type="project" value="UniProtKB-UniRule"/>
</dbReference>
<evidence type="ECO:0000313" key="16">
    <source>
        <dbReference type="EMBL" id="SEQ97794.1"/>
    </source>
</evidence>
<dbReference type="GO" id="GO:0032357">
    <property type="term" value="F:oxidized purine DNA binding"/>
    <property type="evidence" value="ECO:0007669"/>
    <property type="project" value="TreeGrafter"/>
</dbReference>
<dbReference type="Gene3D" id="3.90.79.10">
    <property type="entry name" value="Nucleoside Triphosphate Pyrophosphohydrolase"/>
    <property type="match status" value="1"/>
</dbReference>
<evidence type="ECO:0000256" key="14">
    <source>
        <dbReference type="RuleBase" id="RU365096"/>
    </source>
</evidence>
<dbReference type="RefSeq" id="WP_082027816.1">
    <property type="nucleotide sequence ID" value="NZ_CP010817.1"/>
</dbReference>
<dbReference type="InterPro" id="IPR015797">
    <property type="entry name" value="NUDIX_hydrolase-like_dom_sf"/>
</dbReference>
<dbReference type="GO" id="GO:0000701">
    <property type="term" value="F:purine-specific mismatch base pair DNA N-glycosylase activity"/>
    <property type="evidence" value="ECO:0007669"/>
    <property type="project" value="UniProtKB-EC"/>
</dbReference>
<proteinExistence type="inferred from homology"/>
<sequence>MRSILFTMIFSNKLITWYLENKRFLPWRETKNPYAIWLSEIILQQTRVAQGLPYFEAFLTTYPTVKDLADAPEDDVMRLWQGLGYYSRARNLHATAKKVAYELNGVFPPNYKELLTLKGVGEYTAAAIASIAYDEVVPVVDGNVFRVLSRVYGITSDISTNTTKKEFQALAATLIPQHDPATFNQAIMDFGAIQCTPKSPDCPSCPFIKECVAYQTNQVAVLPIKLSKVKVKKRYLDFIIFIDKDGNTHIEQRTAKDIWQQLYQFPVFDSFTHHVEDIDSALRERYDTLYIKEIKELTTDAIIHQLSHQKLHIKFWCVQIEATPSVQTRWEDLNKFGFPIVIHNFITSLDLKTLIS</sequence>
<evidence type="ECO:0000256" key="5">
    <source>
        <dbReference type="ARBA" id="ARBA00022023"/>
    </source>
</evidence>
<dbReference type="InterPro" id="IPR044298">
    <property type="entry name" value="MIG/MutY"/>
</dbReference>
<dbReference type="Gene3D" id="1.10.1670.10">
    <property type="entry name" value="Helix-hairpin-Helix base-excision DNA repair enzymes (C-terminal)"/>
    <property type="match status" value="1"/>
</dbReference>
<name>A0AAJ4W6B3_MYRPR</name>
<keyword evidence="13 14" id="KW-0326">Glycosidase</keyword>
<keyword evidence="17" id="KW-1185">Reference proteome</keyword>
<dbReference type="InterPro" id="IPR023170">
    <property type="entry name" value="HhH_base_excis_C"/>
</dbReference>
<evidence type="ECO:0000256" key="8">
    <source>
        <dbReference type="ARBA" id="ARBA00022763"/>
    </source>
</evidence>
<evidence type="ECO:0000256" key="6">
    <source>
        <dbReference type="ARBA" id="ARBA00022485"/>
    </source>
</evidence>
<dbReference type="CDD" id="cd03431">
    <property type="entry name" value="NUDIX_DNA_Glycosylase_C-MutY"/>
    <property type="match status" value="1"/>
</dbReference>
<comment type="caution">
    <text evidence="16">The sequence shown here is derived from an EMBL/GenBank/DDBJ whole genome shotgun (WGS) entry which is preliminary data.</text>
</comment>
<dbReference type="Gene3D" id="1.10.340.30">
    <property type="entry name" value="Hypothetical protein, domain 2"/>
    <property type="match status" value="1"/>
</dbReference>
<accession>A0AAJ4W6B3</accession>
<keyword evidence="6" id="KW-0004">4Fe-4S</keyword>
<comment type="catalytic activity">
    <reaction evidence="1 14">
        <text>Hydrolyzes free adenine bases from 7,8-dihydro-8-oxoguanine:adenine mismatched double-stranded DNA, leaving an apurinic site.</text>
        <dbReference type="EC" id="3.2.2.31"/>
    </reaction>
</comment>
<dbReference type="EMBL" id="FOFY01000008">
    <property type="protein sequence ID" value="SEQ97794.1"/>
    <property type="molecule type" value="Genomic_DNA"/>
</dbReference>
<evidence type="ECO:0000256" key="10">
    <source>
        <dbReference type="ARBA" id="ARBA00023004"/>
    </source>
</evidence>
<dbReference type="PANTHER" id="PTHR42944">
    <property type="entry name" value="ADENINE DNA GLYCOSYLASE"/>
    <property type="match status" value="1"/>
</dbReference>
<dbReference type="NCBIfam" id="TIGR01084">
    <property type="entry name" value="mutY"/>
    <property type="match status" value="1"/>
</dbReference>
<evidence type="ECO:0000256" key="9">
    <source>
        <dbReference type="ARBA" id="ARBA00022801"/>
    </source>
</evidence>
<comment type="function">
    <text evidence="2">Adenine glycosylase active on G-A mispairs. MutY also corrects error-prone DNA synthesis past GO lesions which are due to the oxidatively damaged form of guanine: 7,8-dihydro-8-oxoguanine (8-oxo-dGTP).</text>
</comment>
<evidence type="ECO:0000313" key="17">
    <source>
        <dbReference type="Proteomes" id="UP000183496"/>
    </source>
</evidence>
<keyword evidence="10 14" id="KW-0408">Iron</keyword>
<dbReference type="InterPro" id="IPR029119">
    <property type="entry name" value="MutY_C"/>
</dbReference>
<keyword evidence="9" id="KW-0378">Hydrolase</keyword>
<dbReference type="Proteomes" id="UP000183496">
    <property type="component" value="Unassembled WGS sequence"/>
</dbReference>
<dbReference type="InterPro" id="IPR011257">
    <property type="entry name" value="DNA_glycosylase"/>
</dbReference>
<evidence type="ECO:0000256" key="7">
    <source>
        <dbReference type="ARBA" id="ARBA00022723"/>
    </source>
</evidence>
<dbReference type="InterPro" id="IPR003265">
    <property type="entry name" value="HhH-GPD_domain"/>
</dbReference>
<keyword evidence="11" id="KW-0411">Iron-sulfur</keyword>
<dbReference type="EC" id="3.2.2.31" evidence="4 14"/>
<evidence type="ECO:0000256" key="4">
    <source>
        <dbReference type="ARBA" id="ARBA00012045"/>
    </source>
</evidence>
<evidence type="ECO:0000259" key="15">
    <source>
        <dbReference type="SMART" id="SM00478"/>
    </source>
</evidence>
<keyword evidence="8 14" id="KW-0227">DNA damage</keyword>
<evidence type="ECO:0000256" key="11">
    <source>
        <dbReference type="ARBA" id="ARBA00023014"/>
    </source>
</evidence>
<dbReference type="PANTHER" id="PTHR42944:SF1">
    <property type="entry name" value="ADENINE DNA GLYCOSYLASE"/>
    <property type="match status" value="1"/>
</dbReference>
<dbReference type="CDD" id="cd00056">
    <property type="entry name" value="ENDO3c"/>
    <property type="match status" value="1"/>
</dbReference>
<evidence type="ECO:0000256" key="13">
    <source>
        <dbReference type="ARBA" id="ARBA00023295"/>
    </source>
</evidence>
<comment type="cofactor">
    <cofactor evidence="14">
        <name>[4Fe-4S] cluster</name>
        <dbReference type="ChEBI" id="CHEBI:49883"/>
    </cofactor>
    <text evidence="14">Binds 1 [4Fe-4S] cluster.</text>
</comment>
<feature type="domain" description="HhH-GPD" evidence="15">
    <location>
        <begin position="42"/>
        <end position="193"/>
    </location>
</feature>
<reference evidence="16 17" key="1">
    <citation type="submission" date="2016-10" db="EMBL/GenBank/DDBJ databases">
        <authorList>
            <person name="Varghese N."/>
            <person name="Submissions S."/>
        </authorList>
    </citation>
    <scope>NUCLEOTIDE SEQUENCE [LARGE SCALE GENOMIC DNA]</scope>
    <source>
        <strain evidence="17">DSM 19823 / KCTC 23066 / CCTCC M 208030 / D25</strain>
    </source>
</reference>
<dbReference type="GO" id="GO:0006284">
    <property type="term" value="P:base-excision repair"/>
    <property type="evidence" value="ECO:0007669"/>
    <property type="project" value="UniProtKB-UniRule"/>
</dbReference>
<comment type="similarity">
    <text evidence="3 14">Belongs to the Nth/MutY family.</text>
</comment>
<dbReference type="InterPro" id="IPR005760">
    <property type="entry name" value="A/G_AdeGlyc_MutY"/>
</dbReference>
<keyword evidence="12" id="KW-0234">DNA repair</keyword>
<evidence type="ECO:0000256" key="1">
    <source>
        <dbReference type="ARBA" id="ARBA00000843"/>
    </source>
</evidence>
<dbReference type="AlphaFoldDB" id="A0AAJ4W6B3"/>
<evidence type="ECO:0000256" key="3">
    <source>
        <dbReference type="ARBA" id="ARBA00008343"/>
    </source>
</evidence>
<dbReference type="GO" id="GO:0035485">
    <property type="term" value="F:adenine/guanine mispair binding"/>
    <property type="evidence" value="ECO:0007669"/>
    <property type="project" value="TreeGrafter"/>
</dbReference>
<dbReference type="FunFam" id="1.10.340.30:FF:000002">
    <property type="entry name" value="Adenine DNA glycosylase"/>
    <property type="match status" value="1"/>
</dbReference>
<dbReference type="GO" id="GO:0034039">
    <property type="term" value="F:8-oxo-7,8-dihydroguanine DNA N-glycosylase activity"/>
    <property type="evidence" value="ECO:0007669"/>
    <property type="project" value="TreeGrafter"/>
</dbReference>
<dbReference type="SUPFAM" id="SSF55811">
    <property type="entry name" value="Nudix"/>
    <property type="match status" value="1"/>
</dbReference>
<evidence type="ECO:0000256" key="2">
    <source>
        <dbReference type="ARBA" id="ARBA00002933"/>
    </source>
</evidence>
<dbReference type="SMART" id="SM00478">
    <property type="entry name" value="ENDO3c"/>
    <property type="match status" value="1"/>
</dbReference>
<dbReference type="Pfam" id="PF00730">
    <property type="entry name" value="HhH-GPD"/>
    <property type="match status" value="1"/>
</dbReference>
<dbReference type="SUPFAM" id="SSF48150">
    <property type="entry name" value="DNA-glycosylase"/>
    <property type="match status" value="1"/>
</dbReference>
<dbReference type="Pfam" id="PF00633">
    <property type="entry name" value="HHH"/>
    <property type="match status" value="1"/>
</dbReference>
<organism evidence="16 17">
    <name type="scientific">Myroides profundi</name>
    <dbReference type="NCBI Taxonomy" id="480520"/>
    <lineage>
        <taxon>Bacteria</taxon>
        <taxon>Pseudomonadati</taxon>
        <taxon>Bacteroidota</taxon>
        <taxon>Flavobacteriia</taxon>
        <taxon>Flavobacteriales</taxon>
        <taxon>Flavobacteriaceae</taxon>
        <taxon>Myroides</taxon>
    </lineage>
</organism>
<dbReference type="GO" id="GO:0006298">
    <property type="term" value="P:mismatch repair"/>
    <property type="evidence" value="ECO:0007669"/>
    <property type="project" value="TreeGrafter"/>
</dbReference>
<dbReference type="Pfam" id="PF14815">
    <property type="entry name" value="NUDIX_4"/>
    <property type="match status" value="1"/>
</dbReference>